<dbReference type="EMBL" id="CZQA01000009">
    <property type="protein sequence ID" value="CUS36964.1"/>
    <property type="molecule type" value="Genomic_DNA"/>
</dbReference>
<dbReference type="Pfam" id="PF05359">
    <property type="entry name" value="DUF748"/>
    <property type="match status" value="2"/>
</dbReference>
<dbReference type="Proteomes" id="UP000199032">
    <property type="component" value="Unassembled WGS sequence"/>
</dbReference>
<reference evidence="3 4" key="1">
    <citation type="submission" date="2015-10" db="EMBL/GenBank/DDBJ databases">
        <authorList>
            <person name="Gilbert D.G."/>
        </authorList>
    </citation>
    <scope>NUCLEOTIDE SEQUENCE [LARGE SCALE GENOMIC DNA]</scope>
    <source>
        <strain evidence="3">COMA1</strain>
    </source>
</reference>
<proteinExistence type="predicted"/>
<dbReference type="STRING" id="1742972.COMA1_30342"/>
<dbReference type="GO" id="GO:0005886">
    <property type="term" value="C:plasma membrane"/>
    <property type="evidence" value="ECO:0007669"/>
    <property type="project" value="TreeGrafter"/>
</dbReference>
<name>A0A0S4LLU4_9BACT</name>
<dbReference type="PROSITE" id="PS51257">
    <property type="entry name" value="PROKAR_LIPOPROTEIN"/>
    <property type="match status" value="1"/>
</dbReference>
<keyword evidence="2" id="KW-0472">Membrane</keyword>
<gene>
    <name evidence="3" type="ORF">COMA1_30342</name>
</gene>
<evidence type="ECO:0000313" key="4">
    <source>
        <dbReference type="Proteomes" id="UP000199032"/>
    </source>
</evidence>
<evidence type="ECO:0000256" key="2">
    <source>
        <dbReference type="SAM" id="Phobius"/>
    </source>
</evidence>
<feature type="region of interest" description="Disordered" evidence="1">
    <location>
        <begin position="559"/>
        <end position="587"/>
    </location>
</feature>
<evidence type="ECO:0000313" key="3">
    <source>
        <dbReference type="EMBL" id="CUS36964.1"/>
    </source>
</evidence>
<dbReference type="OrthoDB" id="9757969at2"/>
<sequence>MRRLLRPRVVIGTLVGLIACYTLVGFVLLPYLIKSYVVPTVSEQIKHPIVLREAGFNPFVLSLRLSGLEVQEPSGTPMLGFEELFVNLSAASLFLQKVAFDEIHLTMPYVAARVNSEGKLNLRSLVPPVDEKAQPSPQPAGEPKKLMPVQIDLLDIGKGIIEYRDDSKPRPVVIDIVPFGIVLRNFSTVQVEGSENAHAFTAEIGKNGKISWGGNIFLEPVESDGQLNISGIRLKVLYQAVQEQFQFDVNEGVLGLSASYHFDLRGQAPQATVKNGKVSIDDLALVERGGIDPVVTVPVFHVEGIQLDLQQQTVEVAKVHSADARFDAWMAPNGVLNYQTLFSPVGGEGKTEPPSPVKATSEKPAKPWAITVDEIGLKNYSASYEDRTLPKPAHVDVDRMNLTVKDVQIPFKKPLPVDLSLKLNETGAIGVKGTVTVEPLKADANLKLEHIEIHPFQPYLDQFLNAEVRDGAVDLDGAVHFSKAHDNGPMLQFQGNLGVSQLAIGERNILTDAVTWKALNLNRVALDVEPTAVKIEEIVWQEPNAQIVIGSDGKLNLSRFAASSPPTEQAPPQKEPGGEKSQGKPAEPVPVRIDQIKLVRLAATFEDQSIEPKVKFGLTDFGGTIKGLSSKQIKKADVNLAGKVGRTAPFKIIGKINPLSEDAFTDLVITLAGMDLRPGGPYSGKYVGYGLSKGKLSLDLKYKVSEKILEAENLVHVDQLTFGEKTNSPDATSLPVPLVVGLLKDRKGQIEIDMPIRGNLNDPDFKYGKVVISTLLNLLTKVVASPFSLMGKLVPGGGENEDGLQFIEFHPGSTSLTDDDMKKLEALETALEERAGLRLDVKGTFDTTVDRAALQAMKLQDQLFEMSGKPRRMTGSEGDTLSPKDEQRLLEKLYAKLPPPDPATTSTVSAQPTTEEMKQRVAAAIVISDAELEALARQRAEVVRNVLLESGRLTEERVVLLDPGAAESGHEKVRTQLALAAGS</sequence>
<dbReference type="RefSeq" id="WP_090749485.1">
    <property type="nucleotide sequence ID" value="NZ_CZQA01000009.1"/>
</dbReference>
<feature type="compositionally biased region" description="Polar residues" evidence="1">
    <location>
        <begin position="903"/>
        <end position="914"/>
    </location>
</feature>
<dbReference type="PANTHER" id="PTHR30441">
    <property type="entry name" value="DUF748 DOMAIN-CONTAINING PROTEIN"/>
    <property type="match status" value="1"/>
</dbReference>
<dbReference type="GO" id="GO:0090313">
    <property type="term" value="P:regulation of protein targeting to membrane"/>
    <property type="evidence" value="ECO:0007669"/>
    <property type="project" value="TreeGrafter"/>
</dbReference>
<keyword evidence="2" id="KW-1133">Transmembrane helix</keyword>
<dbReference type="InterPro" id="IPR052894">
    <property type="entry name" value="AsmA-related"/>
</dbReference>
<protein>
    <recommendedName>
        <fullName evidence="5">DUF748 domain-containing protein</fullName>
    </recommendedName>
</protein>
<feature type="region of interest" description="Disordered" evidence="1">
    <location>
        <begin position="896"/>
        <end position="915"/>
    </location>
</feature>
<keyword evidence="2" id="KW-0812">Transmembrane</keyword>
<dbReference type="PANTHER" id="PTHR30441:SF8">
    <property type="entry name" value="DUF748 DOMAIN-CONTAINING PROTEIN"/>
    <property type="match status" value="1"/>
</dbReference>
<dbReference type="AlphaFoldDB" id="A0A0S4LLU4"/>
<evidence type="ECO:0008006" key="5">
    <source>
        <dbReference type="Google" id="ProtNLM"/>
    </source>
</evidence>
<organism evidence="3 4">
    <name type="scientific">Candidatus Nitrospira nitrosa</name>
    <dbReference type="NCBI Taxonomy" id="1742972"/>
    <lineage>
        <taxon>Bacteria</taxon>
        <taxon>Pseudomonadati</taxon>
        <taxon>Nitrospirota</taxon>
        <taxon>Nitrospiria</taxon>
        <taxon>Nitrospirales</taxon>
        <taxon>Nitrospiraceae</taxon>
        <taxon>Nitrospira</taxon>
    </lineage>
</organism>
<accession>A0A0S4LLU4</accession>
<keyword evidence="4" id="KW-1185">Reference proteome</keyword>
<dbReference type="InterPro" id="IPR008023">
    <property type="entry name" value="DUF748"/>
</dbReference>
<feature type="transmembrane region" description="Helical" evidence="2">
    <location>
        <begin position="9"/>
        <end position="33"/>
    </location>
</feature>
<evidence type="ECO:0000256" key="1">
    <source>
        <dbReference type="SAM" id="MobiDB-lite"/>
    </source>
</evidence>